<organism evidence="1">
    <name type="scientific">Candidatus Moduliflexus flocculans</name>
    <dbReference type="NCBI Taxonomy" id="1499966"/>
    <lineage>
        <taxon>Bacteria</taxon>
        <taxon>Candidatus Moduliflexota</taxon>
        <taxon>Candidatus Moduliflexia</taxon>
        <taxon>Candidatus Moduliflexales</taxon>
        <taxon>Candidatus Moduliflexaceae</taxon>
    </lineage>
</organism>
<keyword evidence="2" id="KW-1185">Reference proteome</keyword>
<gene>
    <name evidence="1" type="ORF">U14_05526</name>
</gene>
<dbReference type="Proteomes" id="UP000030700">
    <property type="component" value="Unassembled WGS sequence"/>
</dbReference>
<protein>
    <submittedName>
        <fullName evidence="1">Uncharacterized protein</fullName>
    </submittedName>
</protein>
<evidence type="ECO:0000313" key="2">
    <source>
        <dbReference type="Proteomes" id="UP000030700"/>
    </source>
</evidence>
<dbReference type="STRING" id="1499966.U14_05526"/>
<reference evidence="1" key="1">
    <citation type="journal article" date="2015" name="PeerJ">
        <title>First genomic representation of candidate bacterial phylum KSB3 points to enhanced environmental sensing as a trigger of wastewater bulking.</title>
        <authorList>
            <person name="Sekiguchi Y."/>
            <person name="Ohashi A."/>
            <person name="Parks D.H."/>
            <person name="Yamauchi T."/>
            <person name="Tyson G.W."/>
            <person name="Hugenholtz P."/>
        </authorList>
    </citation>
    <scope>NUCLEOTIDE SEQUENCE [LARGE SCALE GENOMIC DNA]</scope>
</reference>
<accession>A0A081BS66</accession>
<dbReference type="AlphaFoldDB" id="A0A081BS66"/>
<sequence>MSDVIKMTKHLDGKDDMKSQALIRVEKDNFSHVALRYSIYGLNLFDCAEFSEVKHFYQAPFIRFILHVSSYYEMVGLIGYPSLQEWFDDRYYHNHHIMITGQHEEISPRLLFGKNIRTTNIPICFHEGSFWENSQRGESLLFMASTFDDEMLFKPISLFLGYDAVAFFLYATGRNAFCTTQNILNRYYEHPRQVLEGVTQEAGIFLRSQNEGQYLQIITPIDSPGIEEHIQKACDHTAEYIASTSWFQQHDKQLFWDETAHSYRMSMT</sequence>
<name>A0A081BS66_9BACT</name>
<dbReference type="EMBL" id="DF820461">
    <property type="protein sequence ID" value="GAK54247.1"/>
    <property type="molecule type" value="Genomic_DNA"/>
</dbReference>
<evidence type="ECO:0000313" key="1">
    <source>
        <dbReference type="EMBL" id="GAK54247.1"/>
    </source>
</evidence>
<proteinExistence type="predicted"/>
<dbReference type="HOGENOM" id="CLU_1036910_0_0_0"/>